<keyword evidence="3" id="KW-1003">Cell membrane</keyword>
<dbReference type="GO" id="GO:0032977">
    <property type="term" value="F:membrane insertase activity"/>
    <property type="evidence" value="ECO:0007669"/>
    <property type="project" value="InterPro"/>
</dbReference>
<comment type="similarity">
    <text evidence="9">Belongs to the OXA1/ALB3/YidC family.</text>
</comment>
<evidence type="ECO:0000256" key="2">
    <source>
        <dbReference type="ARBA" id="ARBA00022448"/>
    </source>
</evidence>
<dbReference type="GO" id="GO:0015031">
    <property type="term" value="P:protein transport"/>
    <property type="evidence" value="ECO:0007669"/>
    <property type="project" value="UniProtKB-KW"/>
</dbReference>
<evidence type="ECO:0000259" key="12">
    <source>
        <dbReference type="Pfam" id="PF02096"/>
    </source>
</evidence>
<reference evidence="13 14" key="1">
    <citation type="submission" date="2017-11" db="EMBL/GenBank/DDBJ databases">
        <title>Evolution of Phototrophy in the Chloroflexi Phylum Driven by Horizontal Gene Transfer.</title>
        <authorList>
            <person name="Ward L.M."/>
            <person name="Hemp J."/>
            <person name="Shih P.M."/>
            <person name="Mcglynn S.E."/>
            <person name="Fischer W."/>
        </authorList>
    </citation>
    <scope>NUCLEOTIDE SEQUENCE [LARGE SCALE GENOMIC DNA]</scope>
    <source>
        <strain evidence="13">JP3_7</strain>
    </source>
</reference>
<feature type="transmembrane region" description="Helical" evidence="11">
    <location>
        <begin position="87"/>
        <end position="110"/>
    </location>
</feature>
<keyword evidence="2" id="KW-0813">Transport</keyword>
<comment type="caution">
    <text evidence="13">The sequence shown here is derived from an EMBL/GenBank/DDBJ whole genome shotgun (WGS) entry which is preliminary data.</text>
</comment>
<dbReference type="InterPro" id="IPR028055">
    <property type="entry name" value="YidC/Oxa/ALB_C"/>
</dbReference>
<feature type="transmembrane region" description="Helical" evidence="11">
    <location>
        <begin position="155"/>
        <end position="171"/>
    </location>
</feature>
<feature type="region of interest" description="Disordered" evidence="10">
    <location>
        <begin position="256"/>
        <end position="306"/>
    </location>
</feature>
<dbReference type="Pfam" id="PF02096">
    <property type="entry name" value="60KD_IMP"/>
    <property type="match status" value="1"/>
</dbReference>
<dbReference type="InterPro" id="IPR047196">
    <property type="entry name" value="YidC_ALB_C"/>
</dbReference>
<dbReference type="EMBL" id="PGTN01000002">
    <property type="protein sequence ID" value="PJF48990.1"/>
    <property type="molecule type" value="Genomic_DNA"/>
</dbReference>
<dbReference type="NCBIfam" id="TIGR03592">
    <property type="entry name" value="yidC_oxa1_cterm"/>
    <property type="match status" value="1"/>
</dbReference>
<comment type="subcellular location">
    <subcellularLocation>
        <location evidence="1">Cell membrane</location>
        <topology evidence="1">Multi-pass membrane protein</topology>
    </subcellularLocation>
    <subcellularLocation>
        <location evidence="9">Membrane</location>
        <topology evidence="9">Multi-pass membrane protein</topology>
    </subcellularLocation>
</comment>
<keyword evidence="4 9" id="KW-0812">Transmembrane</keyword>
<evidence type="ECO:0000256" key="10">
    <source>
        <dbReference type="SAM" id="MobiDB-lite"/>
    </source>
</evidence>
<evidence type="ECO:0000313" key="14">
    <source>
        <dbReference type="Proteomes" id="UP000230790"/>
    </source>
</evidence>
<evidence type="ECO:0000256" key="3">
    <source>
        <dbReference type="ARBA" id="ARBA00022475"/>
    </source>
</evidence>
<feature type="compositionally biased region" description="Polar residues" evidence="10">
    <location>
        <begin position="294"/>
        <end position="306"/>
    </location>
</feature>
<evidence type="ECO:0000256" key="11">
    <source>
        <dbReference type="SAM" id="Phobius"/>
    </source>
</evidence>
<organism evidence="13 14">
    <name type="scientific">Candidatus Thermofonsia Clade 3 bacterium</name>
    <dbReference type="NCBI Taxonomy" id="2364212"/>
    <lineage>
        <taxon>Bacteria</taxon>
        <taxon>Bacillati</taxon>
        <taxon>Chloroflexota</taxon>
        <taxon>Candidatus Thermofontia</taxon>
        <taxon>Candidatus Thermofonsia Clade 3</taxon>
    </lineage>
</organism>
<evidence type="ECO:0000256" key="8">
    <source>
        <dbReference type="ARBA" id="ARBA00023186"/>
    </source>
</evidence>
<evidence type="ECO:0000256" key="4">
    <source>
        <dbReference type="ARBA" id="ARBA00022692"/>
    </source>
</evidence>
<keyword evidence="7 11" id="KW-0472">Membrane</keyword>
<dbReference type="Proteomes" id="UP000230790">
    <property type="component" value="Unassembled WGS sequence"/>
</dbReference>
<feature type="transmembrane region" description="Helical" evidence="11">
    <location>
        <begin position="20"/>
        <end position="42"/>
    </location>
</feature>
<feature type="transmembrane region" description="Helical" evidence="11">
    <location>
        <begin position="192"/>
        <end position="215"/>
    </location>
</feature>
<evidence type="ECO:0000256" key="6">
    <source>
        <dbReference type="ARBA" id="ARBA00022989"/>
    </source>
</evidence>
<evidence type="ECO:0000256" key="9">
    <source>
        <dbReference type="RuleBase" id="RU003945"/>
    </source>
</evidence>
<dbReference type="CDD" id="cd20070">
    <property type="entry name" value="5TM_YidC_Alb3"/>
    <property type="match status" value="1"/>
</dbReference>
<sequence length="306" mass="33693">MGDLFDFLFVNPMTNALMLLYGLLFNQYVLAIVALTLIIRLVTLPLTLKQQISAFKMQALQPQIKALQEKYKSDPQRLQIEMRKLGFNPLSGCLPLLIQFPILIALYQAIIRTLTVTPLSTLELGKHLYGFLPGLSTLVPIESRFLLWDLGQPDPLFVIPILVVVSTYFANKVMTPPTTDPTMRQTNQMMQLMMPLMFGFFMLSTPVGLGVYWIVSNLIGIVQYYVTKPTLDRARALHAAPAVGVAVNAASAAKAGAAEKPLFEPPKSKVKAKSTGRVNRSASALKGSAKGDNNKVNKATTTSRQP</sequence>
<dbReference type="InterPro" id="IPR001708">
    <property type="entry name" value="YidC/ALB3/OXA1/COX18"/>
</dbReference>
<evidence type="ECO:0000256" key="5">
    <source>
        <dbReference type="ARBA" id="ARBA00022927"/>
    </source>
</evidence>
<keyword evidence="5" id="KW-0653">Protein transport</keyword>
<dbReference type="AlphaFoldDB" id="A0A2M8QGQ8"/>
<gene>
    <name evidence="13" type="ORF">CUN48_00570</name>
</gene>
<dbReference type="PANTHER" id="PTHR12428">
    <property type="entry name" value="OXA1"/>
    <property type="match status" value="1"/>
</dbReference>
<keyword evidence="6 11" id="KW-1133">Transmembrane helix</keyword>
<name>A0A2M8QGQ8_9CHLR</name>
<evidence type="ECO:0000313" key="13">
    <source>
        <dbReference type="EMBL" id="PJF48990.1"/>
    </source>
</evidence>
<dbReference type="PANTHER" id="PTHR12428:SF65">
    <property type="entry name" value="CYTOCHROME C OXIDASE ASSEMBLY PROTEIN COX18, MITOCHONDRIAL"/>
    <property type="match status" value="1"/>
</dbReference>
<evidence type="ECO:0000256" key="1">
    <source>
        <dbReference type="ARBA" id="ARBA00004651"/>
    </source>
</evidence>
<evidence type="ECO:0000256" key="7">
    <source>
        <dbReference type="ARBA" id="ARBA00023136"/>
    </source>
</evidence>
<protein>
    <submittedName>
        <fullName evidence="13">Protein translocase component YidC</fullName>
    </submittedName>
</protein>
<dbReference type="GO" id="GO:0005886">
    <property type="term" value="C:plasma membrane"/>
    <property type="evidence" value="ECO:0007669"/>
    <property type="project" value="UniProtKB-SubCell"/>
</dbReference>
<proteinExistence type="inferred from homology"/>
<feature type="domain" description="Membrane insertase YidC/Oxa/ALB C-terminal" evidence="12">
    <location>
        <begin position="28"/>
        <end position="227"/>
    </location>
</feature>
<keyword evidence="8" id="KW-0143">Chaperone</keyword>
<dbReference type="GO" id="GO:0051205">
    <property type="term" value="P:protein insertion into membrane"/>
    <property type="evidence" value="ECO:0007669"/>
    <property type="project" value="TreeGrafter"/>
</dbReference>
<accession>A0A2M8QGQ8</accession>